<evidence type="ECO:0000313" key="2">
    <source>
        <dbReference type="Proteomes" id="UP000014500"/>
    </source>
</evidence>
<proteinExistence type="predicted"/>
<reference evidence="2" key="1">
    <citation type="submission" date="2011-05" db="EMBL/GenBank/DDBJ databases">
        <authorList>
            <person name="Richards S.R."/>
            <person name="Qu J."/>
            <person name="Jiang H."/>
            <person name="Jhangiani S.N."/>
            <person name="Agravi P."/>
            <person name="Goodspeed R."/>
            <person name="Gross S."/>
            <person name="Mandapat C."/>
            <person name="Jackson L."/>
            <person name="Mathew T."/>
            <person name="Pu L."/>
            <person name="Thornton R."/>
            <person name="Saada N."/>
            <person name="Wilczek-Boney K.B."/>
            <person name="Lee S."/>
            <person name="Kovar C."/>
            <person name="Wu Y."/>
            <person name="Scherer S.E."/>
            <person name="Worley K.C."/>
            <person name="Muzny D.M."/>
            <person name="Gibbs R."/>
        </authorList>
    </citation>
    <scope>NUCLEOTIDE SEQUENCE</scope>
    <source>
        <strain evidence="2">Brora</strain>
    </source>
</reference>
<organism evidence="1 2">
    <name type="scientific">Strigamia maritima</name>
    <name type="common">European centipede</name>
    <name type="synonym">Geophilus maritimus</name>
    <dbReference type="NCBI Taxonomy" id="126957"/>
    <lineage>
        <taxon>Eukaryota</taxon>
        <taxon>Metazoa</taxon>
        <taxon>Ecdysozoa</taxon>
        <taxon>Arthropoda</taxon>
        <taxon>Myriapoda</taxon>
        <taxon>Chilopoda</taxon>
        <taxon>Pleurostigmophora</taxon>
        <taxon>Geophilomorpha</taxon>
        <taxon>Linotaeniidae</taxon>
        <taxon>Strigamia</taxon>
    </lineage>
</organism>
<dbReference type="HOGENOM" id="CLU_3191907_0_0_1"/>
<dbReference type="EMBL" id="JH431872">
    <property type="status" value="NOT_ANNOTATED_CDS"/>
    <property type="molecule type" value="Genomic_DNA"/>
</dbReference>
<dbReference type="Proteomes" id="UP000014500">
    <property type="component" value="Unassembled WGS sequence"/>
</dbReference>
<dbReference type="EnsemblMetazoa" id="SMAR009131-RA">
    <property type="protein sequence ID" value="SMAR009131-PA"/>
    <property type="gene ID" value="SMAR009131"/>
</dbReference>
<dbReference type="AlphaFoldDB" id="T1J666"/>
<accession>T1J666</accession>
<name>T1J666_STRMM</name>
<evidence type="ECO:0000313" key="1">
    <source>
        <dbReference type="EnsemblMetazoa" id="SMAR009131-PA"/>
    </source>
</evidence>
<protein>
    <submittedName>
        <fullName evidence="1">Uncharacterized protein</fullName>
    </submittedName>
</protein>
<reference evidence="1" key="2">
    <citation type="submission" date="2015-02" db="UniProtKB">
        <authorList>
            <consortium name="EnsemblMetazoa"/>
        </authorList>
    </citation>
    <scope>IDENTIFICATION</scope>
</reference>
<sequence>MAFSAWIFAPSKLPFVSAFFTLPVCNAWSFSARFDSRSSCFAQKRS</sequence>
<keyword evidence="2" id="KW-1185">Reference proteome</keyword>